<gene>
    <name evidence="1" type="ordered locus">XC_1391</name>
</gene>
<dbReference type="KEGG" id="xcb:XC_1391"/>
<organism evidence="1 2">
    <name type="scientific">Xanthomonas campestris pv. campestris (strain 8004)</name>
    <dbReference type="NCBI Taxonomy" id="314565"/>
    <lineage>
        <taxon>Bacteria</taxon>
        <taxon>Pseudomonadati</taxon>
        <taxon>Pseudomonadota</taxon>
        <taxon>Gammaproteobacteria</taxon>
        <taxon>Lysobacterales</taxon>
        <taxon>Lysobacteraceae</taxon>
        <taxon>Xanthomonas</taxon>
    </lineage>
</organism>
<dbReference type="HOGENOM" id="CLU_2739058_0_0_6"/>
<dbReference type="AlphaFoldDB" id="A0A0H2X7G1"/>
<protein>
    <submittedName>
        <fullName evidence="1">Uncharacterized protein</fullName>
    </submittedName>
</protein>
<dbReference type="RefSeq" id="WP_011037854.1">
    <property type="nucleotide sequence ID" value="NC_007086.1"/>
</dbReference>
<sequence length="71" mass="8142">MDDSRYVVRIHSEKNGWWVTRPQWSPLRYLREQGALAQAELMAKLHCLTTGEPSGVVLNTGDGDRLVRRYG</sequence>
<dbReference type="Proteomes" id="UP000000420">
    <property type="component" value="Chromosome"/>
</dbReference>
<name>A0A0H2X7G1_XANC8</name>
<dbReference type="EMBL" id="CP000050">
    <property type="protein sequence ID" value="AAY48460.1"/>
    <property type="molecule type" value="Genomic_DNA"/>
</dbReference>
<evidence type="ECO:0000313" key="2">
    <source>
        <dbReference type="Proteomes" id="UP000000420"/>
    </source>
</evidence>
<reference evidence="1 2" key="1">
    <citation type="journal article" date="2005" name="Genome Res.">
        <title>Comparative and functional genomic analyses of the pathogenicity of phytopathogen Xanthomonas campestris pv. campestris.</title>
        <authorList>
            <person name="Qian W."/>
            <person name="Jia Y."/>
            <person name="Ren S.X."/>
            <person name="He Y.Q."/>
            <person name="Feng J.X."/>
            <person name="Lu L.F."/>
            <person name="Sun Q."/>
            <person name="Ying G."/>
            <person name="Tang D.J."/>
            <person name="Tang H."/>
            <person name="Wu W."/>
            <person name="Hao P."/>
            <person name="Wang L."/>
            <person name="Jiang B.L."/>
            <person name="Zeng S."/>
            <person name="Gu W.Y."/>
            <person name="Lu G."/>
            <person name="Rong L."/>
            <person name="Tian Y."/>
            <person name="Yao Z."/>
            <person name="Fu G."/>
            <person name="Chen B."/>
            <person name="Fang R."/>
            <person name="Qiang B."/>
            <person name="Chen Z."/>
            <person name="Zhao G.P."/>
            <person name="Tang J.L."/>
            <person name="He C."/>
        </authorList>
    </citation>
    <scope>NUCLEOTIDE SEQUENCE [LARGE SCALE GENOMIC DNA]</scope>
    <source>
        <strain evidence="1 2">8004</strain>
    </source>
</reference>
<proteinExistence type="predicted"/>
<accession>A0A0H2X7G1</accession>
<evidence type="ECO:0000313" key="1">
    <source>
        <dbReference type="EMBL" id="AAY48460.1"/>
    </source>
</evidence>